<organism evidence="9 10">
    <name type="scientific">Chlamydomonas eustigma</name>
    <dbReference type="NCBI Taxonomy" id="1157962"/>
    <lineage>
        <taxon>Eukaryota</taxon>
        <taxon>Viridiplantae</taxon>
        <taxon>Chlorophyta</taxon>
        <taxon>core chlorophytes</taxon>
        <taxon>Chlorophyceae</taxon>
        <taxon>CS clade</taxon>
        <taxon>Chlamydomonadales</taxon>
        <taxon>Chlamydomonadaceae</taxon>
        <taxon>Chlamydomonas</taxon>
    </lineage>
</organism>
<evidence type="ECO:0000256" key="3">
    <source>
        <dbReference type="ARBA" id="ARBA00022448"/>
    </source>
</evidence>
<dbReference type="STRING" id="1157962.A0A250WZI3"/>
<evidence type="ECO:0000256" key="4">
    <source>
        <dbReference type="ARBA" id="ARBA00022660"/>
    </source>
</evidence>
<evidence type="ECO:0000256" key="1">
    <source>
        <dbReference type="ARBA" id="ARBA00004443"/>
    </source>
</evidence>
<accession>A0A250WZI3</accession>
<gene>
    <name evidence="9" type="ORF">CEUSTIGMA_g3691.t1</name>
</gene>
<keyword evidence="6" id="KW-0249">Electron transport</keyword>
<dbReference type="OrthoDB" id="14535at2759"/>
<dbReference type="CDD" id="cd20266">
    <property type="entry name" value="Complex1_LYR_NDUFA6_LYRM6"/>
    <property type="match status" value="1"/>
</dbReference>
<evidence type="ECO:0000256" key="7">
    <source>
        <dbReference type="ARBA" id="ARBA00023128"/>
    </source>
</evidence>
<name>A0A250WZI3_9CHLO</name>
<reference evidence="9 10" key="1">
    <citation type="submission" date="2017-08" db="EMBL/GenBank/DDBJ databases">
        <title>Acidophilic green algal genome provides insights into adaptation to an acidic environment.</title>
        <authorList>
            <person name="Hirooka S."/>
            <person name="Hirose Y."/>
            <person name="Kanesaki Y."/>
            <person name="Higuchi S."/>
            <person name="Fujiwara T."/>
            <person name="Onuma R."/>
            <person name="Era A."/>
            <person name="Ohbayashi R."/>
            <person name="Uzuka A."/>
            <person name="Nozaki H."/>
            <person name="Yoshikawa H."/>
            <person name="Miyagishima S.Y."/>
        </authorList>
    </citation>
    <scope>NUCLEOTIDE SEQUENCE [LARGE SCALE GENOMIC DNA]</scope>
    <source>
        <strain evidence="9 10">NIES-2499</strain>
    </source>
</reference>
<comment type="caution">
    <text evidence="9">The sequence shown here is derived from an EMBL/GenBank/DDBJ whole genome shotgun (WGS) entry which is preliminary data.</text>
</comment>
<dbReference type="AlphaFoldDB" id="A0A250WZI3"/>
<evidence type="ECO:0000256" key="8">
    <source>
        <dbReference type="ARBA" id="ARBA00023136"/>
    </source>
</evidence>
<keyword evidence="10" id="KW-1185">Reference proteome</keyword>
<protein>
    <recommendedName>
        <fullName evidence="11">NADH dehydrogenase [ubiquinone] 1 alpha subcomplex subunit 6</fullName>
    </recommendedName>
</protein>
<dbReference type="InterPro" id="IPR016488">
    <property type="entry name" value="NADH_Ub_cplx-1_asu_su-6"/>
</dbReference>
<dbReference type="GO" id="GO:0006979">
    <property type="term" value="P:response to oxidative stress"/>
    <property type="evidence" value="ECO:0007669"/>
    <property type="project" value="TreeGrafter"/>
</dbReference>
<dbReference type="GO" id="GO:0005743">
    <property type="term" value="C:mitochondrial inner membrane"/>
    <property type="evidence" value="ECO:0007669"/>
    <property type="project" value="UniProtKB-SubCell"/>
</dbReference>
<dbReference type="PANTHER" id="PTHR12964:SF0">
    <property type="entry name" value="NADH DEHYDROGENASE [UBIQUINONE] 1 ALPHA SUBCOMPLEX SUBUNIT 6"/>
    <property type="match status" value="1"/>
</dbReference>
<evidence type="ECO:0000256" key="2">
    <source>
        <dbReference type="ARBA" id="ARBA00009508"/>
    </source>
</evidence>
<keyword evidence="8" id="KW-0472">Membrane</keyword>
<evidence type="ECO:0000256" key="5">
    <source>
        <dbReference type="ARBA" id="ARBA00022792"/>
    </source>
</evidence>
<dbReference type="PANTHER" id="PTHR12964">
    <property type="entry name" value="NADH-UBIQUINONE OXIDOREDUCTASE B14 SUBUNIT"/>
    <property type="match status" value="1"/>
</dbReference>
<dbReference type="Proteomes" id="UP000232323">
    <property type="component" value="Unassembled WGS sequence"/>
</dbReference>
<evidence type="ECO:0008006" key="11">
    <source>
        <dbReference type="Google" id="ProtNLM"/>
    </source>
</evidence>
<sequence length="138" mass="15995">MASKLARTVAGHASSKESQFGGKARDFYHEICRCLPFIHRIHKTEEVVTLAELRRIVKGKFLEYKGVKDPRVVDLLIFKGREELETYLMMHKQRHHLITEYAEPYQLAKTTVKSTSTNSTFLDSFISTAYPQITQKNY</sequence>
<keyword evidence="3" id="KW-0813">Transport</keyword>
<dbReference type="InterPro" id="IPR045299">
    <property type="entry name" value="Complex1_LYR_NDUFA6_LYRM6"/>
</dbReference>
<comment type="subcellular location">
    <subcellularLocation>
        <location evidence="1">Mitochondrion inner membrane</location>
        <topology evidence="1">Peripheral membrane protein</topology>
        <orientation evidence="1">Matrix side</orientation>
    </subcellularLocation>
</comment>
<proteinExistence type="inferred from homology"/>
<keyword evidence="7" id="KW-0496">Mitochondrion</keyword>
<dbReference type="GO" id="GO:0045271">
    <property type="term" value="C:respiratory chain complex I"/>
    <property type="evidence" value="ECO:0007669"/>
    <property type="project" value="InterPro"/>
</dbReference>
<evidence type="ECO:0000313" key="9">
    <source>
        <dbReference type="EMBL" id="GAX76247.1"/>
    </source>
</evidence>
<keyword evidence="5" id="KW-0999">Mitochondrion inner membrane</keyword>
<evidence type="ECO:0000313" key="10">
    <source>
        <dbReference type="Proteomes" id="UP000232323"/>
    </source>
</evidence>
<comment type="similarity">
    <text evidence="2">Belongs to the complex I LYR family.</text>
</comment>
<keyword evidence="4" id="KW-0679">Respiratory chain</keyword>
<dbReference type="EMBL" id="BEGY01000016">
    <property type="protein sequence ID" value="GAX76247.1"/>
    <property type="molecule type" value="Genomic_DNA"/>
</dbReference>
<evidence type="ECO:0000256" key="6">
    <source>
        <dbReference type="ARBA" id="ARBA00022982"/>
    </source>
</evidence>